<organism evidence="2">
    <name type="scientific">Haptolina brevifila</name>
    <dbReference type="NCBI Taxonomy" id="156173"/>
    <lineage>
        <taxon>Eukaryota</taxon>
        <taxon>Haptista</taxon>
        <taxon>Haptophyta</taxon>
        <taxon>Prymnesiophyceae</taxon>
        <taxon>Prymnesiales</taxon>
        <taxon>Prymnesiaceae</taxon>
        <taxon>Haptolina</taxon>
    </lineage>
</organism>
<evidence type="ECO:0000256" key="1">
    <source>
        <dbReference type="SAM" id="Phobius"/>
    </source>
</evidence>
<accession>A0A7S2N2P8</accession>
<evidence type="ECO:0000313" key="2">
    <source>
        <dbReference type="EMBL" id="CAD9516285.1"/>
    </source>
</evidence>
<keyword evidence="1" id="KW-0472">Membrane</keyword>
<feature type="transmembrane region" description="Helical" evidence="1">
    <location>
        <begin position="77"/>
        <end position="97"/>
    </location>
</feature>
<reference evidence="2" key="1">
    <citation type="submission" date="2021-01" db="EMBL/GenBank/DDBJ databases">
        <authorList>
            <person name="Corre E."/>
            <person name="Pelletier E."/>
            <person name="Niang G."/>
            <person name="Scheremetjew M."/>
            <person name="Finn R."/>
            <person name="Kale V."/>
            <person name="Holt S."/>
            <person name="Cochrane G."/>
            <person name="Meng A."/>
            <person name="Brown T."/>
            <person name="Cohen L."/>
        </authorList>
    </citation>
    <scope>NUCLEOTIDE SEQUENCE</scope>
    <source>
        <strain evidence="2">UTEX LB 985</strain>
    </source>
</reference>
<keyword evidence="1" id="KW-0812">Transmembrane</keyword>
<keyword evidence="1" id="KW-1133">Transmembrane helix</keyword>
<sequence>MGILSMLRNICFGLLVVLVAYGTYRYDGRFTALLLPPFAAIYTDKIQAMVKNLPGAGTIVRNVDSFTNRYGTGTTKLLLVISATMLGLYISNGFTVLKQFGLA</sequence>
<name>A0A7S2N2P8_9EUKA</name>
<dbReference type="EMBL" id="HBGU01061090">
    <property type="protein sequence ID" value="CAD9516285.1"/>
    <property type="molecule type" value="Transcribed_RNA"/>
</dbReference>
<protein>
    <submittedName>
        <fullName evidence="2">Uncharacterized protein</fullName>
    </submittedName>
</protein>
<gene>
    <name evidence="2" type="ORF">CBRE1094_LOCUS33195</name>
</gene>
<proteinExistence type="predicted"/>
<dbReference type="AlphaFoldDB" id="A0A7S2N2P8"/>